<evidence type="ECO:0000313" key="2">
    <source>
        <dbReference type="EMBL" id="AMD88022.1"/>
    </source>
</evidence>
<name>A0A0X8JG75_ACTRD</name>
<accession>A0A0X8JG75</accession>
<dbReference type="PANTHER" id="PTHR21089:SF1">
    <property type="entry name" value="BIFUNCTIONAL 3-DEHYDROQUINATE DEHYDRATASE_SHIKIMATE DEHYDROGENASE, CHLOROPLASTIC"/>
    <property type="match status" value="1"/>
</dbReference>
<dbReference type="STRING" id="111015.AXF14_11115"/>
<dbReference type="InterPro" id="IPR036291">
    <property type="entry name" value="NAD(P)-bd_dom_sf"/>
</dbReference>
<dbReference type="PANTHER" id="PTHR21089">
    <property type="entry name" value="SHIKIMATE DEHYDROGENASE"/>
    <property type="match status" value="1"/>
</dbReference>
<dbReference type="AlphaFoldDB" id="A0A0X8JG75"/>
<gene>
    <name evidence="2" type="ORF">AXF14_11115</name>
</gene>
<organism evidence="2 3">
    <name type="scientific">Actinomyces radicidentis</name>
    <dbReference type="NCBI Taxonomy" id="111015"/>
    <lineage>
        <taxon>Bacteria</taxon>
        <taxon>Bacillati</taxon>
        <taxon>Actinomycetota</taxon>
        <taxon>Actinomycetes</taxon>
        <taxon>Actinomycetales</taxon>
        <taxon>Actinomycetaceae</taxon>
        <taxon>Actinomyces</taxon>
    </lineage>
</organism>
<dbReference type="RefSeq" id="WP_067943235.1">
    <property type="nucleotide sequence ID" value="NZ_CP014228.1"/>
</dbReference>
<dbReference type="Proteomes" id="UP000065220">
    <property type="component" value="Chromosome"/>
</dbReference>
<dbReference type="GO" id="GO:0004764">
    <property type="term" value="F:shikimate 3-dehydrogenase (NADP+) activity"/>
    <property type="evidence" value="ECO:0007669"/>
    <property type="project" value="InterPro"/>
</dbReference>
<dbReference type="KEGG" id="ard:AXF14_11115"/>
<keyword evidence="3" id="KW-1185">Reference proteome</keyword>
<proteinExistence type="predicted"/>
<dbReference type="GO" id="GO:0009423">
    <property type="term" value="P:chorismate biosynthetic process"/>
    <property type="evidence" value="ECO:0007669"/>
    <property type="project" value="TreeGrafter"/>
</dbReference>
<reference evidence="3" key="1">
    <citation type="submission" date="2016-02" db="EMBL/GenBank/DDBJ databases">
        <authorList>
            <person name="Holder M.E."/>
            <person name="Ajami N.J."/>
            <person name="Petrosino J.F."/>
        </authorList>
    </citation>
    <scope>NUCLEOTIDE SEQUENCE [LARGE SCALE GENOMIC DNA]</scope>
    <source>
        <strain evidence="3">CCUG 36733</strain>
    </source>
</reference>
<sequence length="81" mass="9009">MGTLEGISALPDTSVLRPDLFVSDVVYAPKKSHFLEQAEAAGCQYMNGLDMMYNQGAASFKMWTGQDMPLDYVREHMADES</sequence>
<protein>
    <recommendedName>
        <fullName evidence="1">SDH C-terminal domain-containing protein</fullName>
    </recommendedName>
</protein>
<dbReference type="SUPFAM" id="SSF51735">
    <property type="entry name" value="NAD(P)-binding Rossmann-fold domains"/>
    <property type="match status" value="1"/>
</dbReference>
<dbReference type="InterPro" id="IPR022893">
    <property type="entry name" value="Shikimate_DH_fam"/>
</dbReference>
<dbReference type="GO" id="GO:0019632">
    <property type="term" value="P:shikimate metabolic process"/>
    <property type="evidence" value="ECO:0007669"/>
    <property type="project" value="TreeGrafter"/>
</dbReference>
<dbReference type="Gene3D" id="3.40.50.720">
    <property type="entry name" value="NAD(P)-binding Rossmann-like Domain"/>
    <property type="match status" value="1"/>
</dbReference>
<dbReference type="EMBL" id="CP014228">
    <property type="protein sequence ID" value="AMD88022.1"/>
    <property type="molecule type" value="Genomic_DNA"/>
</dbReference>
<evidence type="ECO:0000259" key="1">
    <source>
        <dbReference type="Pfam" id="PF18317"/>
    </source>
</evidence>
<feature type="domain" description="SDH C-terminal" evidence="1">
    <location>
        <begin position="48"/>
        <end position="76"/>
    </location>
</feature>
<dbReference type="Pfam" id="PF18317">
    <property type="entry name" value="SDH_C"/>
    <property type="match status" value="1"/>
</dbReference>
<dbReference type="InterPro" id="IPR041121">
    <property type="entry name" value="SDH_C"/>
</dbReference>
<evidence type="ECO:0000313" key="3">
    <source>
        <dbReference type="Proteomes" id="UP000065220"/>
    </source>
</evidence>